<proteinExistence type="predicted"/>
<keyword evidence="2" id="KW-1185">Reference proteome</keyword>
<evidence type="ECO:0000313" key="1">
    <source>
        <dbReference type="EMBL" id="GGR76150.1"/>
    </source>
</evidence>
<sequence length="109" mass="11674">MLAMSGSGSETDCVGPRARQTTTVWHTFGAFRCIAPKALGALGALEPPDHAHGFPPMEAELRSVAREAKSPRPPDLRAMPDRACPECWTTRARNGRSLTLGTVGHRPIG</sequence>
<reference evidence="1" key="1">
    <citation type="journal article" date="2014" name="Int. J. Syst. Evol. Microbiol.">
        <title>Complete genome sequence of Corynebacterium casei LMG S-19264T (=DSM 44701T), isolated from a smear-ripened cheese.</title>
        <authorList>
            <consortium name="US DOE Joint Genome Institute (JGI-PGF)"/>
            <person name="Walter F."/>
            <person name="Albersmeier A."/>
            <person name="Kalinowski J."/>
            <person name="Ruckert C."/>
        </authorList>
    </citation>
    <scope>NUCLEOTIDE SEQUENCE</scope>
    <source>
        <strain evidence="1">JCM 4386</strain>
    </source>
</reference>
<dbReference type="EMBL" id="BMTL01000005">
    <property type="protein sequence ID" value="GGR76150.1"/>
    <property type="molecule type" value="Genomic_DNA"/>
</dbReference>
<evidence type="ECO:0000313" key="2">
    <source>
        <dbReference type="Proteomes" id="UP000606194"/>
    </source>
</evidence>
<accession>A0A918FS88</accession>
<reference evidence="1" key="2">
    <citation type="submission" date="2020-09" db="EMBL/GenBank/DDBJ databases">
        <authorList>
            <person name="Sun Q."/>
            <person name="Ohkuma M."/>
        </authorList>
    </citation>
    <scope>NUCLEOTIDE SEQUENCE</scope>
    <source>
        <strain evidence="1">JCM 4386</strain>
    </source>
</reference>
<protein>
    <submittedName>
        <fullName evidence="1">Uncharacterized protein</fullName>
    </submittedName>
</protein>
<dbReference type="AlphaFoldDB" id="A0A918FS88"/>
<comment type="caution">
    <text evidence="1">The sequence shown here is derived from an EMBL/GenBank/DDBJ whole genome shotgun (WGS) entry which is preliminary data.</text>
</comment>
<organism evidence="1 2">
    <name type="scientific">Streptomyces humidus</name>
    <dbReference type="NCBI Taxonomy" id="52259"/>
    <lineage>
        <taxon>Bacteria</taxon>
        <taxon>Bacillati</taxon>
        <taxon>Actinomycetota</taxon>
        <taxon>Actinomycetes</taxon>
        <taxon>Kitasatosporales</taxon>
        <taxon>Streptomycetaceae</taxon>
        <taxon>Streptomyces</taxon>
    </lineage>
</organism>
<gene>
    <name evidence="1" type="ORF">GCM10010269_14140</name>
</gene>
<dbReference type="Proteomes" id="UP000606194">
    <property type="component" value="Unassembled WGS sequence"/>
</dbReference>
<name>A0A918FS88_9ACTN</name>